<evidence type="ECO:0000313" key="3">
    <source>
        <dbReference type="Proteomes" id="UP001139150"/>
    </source>
</evidence>
<accession>A0A9X2CRT1</accession>
<name>A0A9X2CRT1_9BACI</name>
<keyword evidence="1" id="KW-0812">Transmembrane</keyword>
<dbReference type="EMBL" id="JAKRYL010000006">
    <property type="protein sequence ID" value="MCL7747014.1"/>
    <property type="molecule type" value="Genomic_DNA"/>
</dbReference>
<sequence length="89" mass="10384">MIEIVSDMTMVWVTVIMTVLVVAAFTKANVLMIEWELRTSWNRQYIHMDDQADVNSSLIQPSSKQYRPKIPSFIDHKNQDDEDPILVVF</sequence>
<evidence type="ECO:0000256" key="1">
    <source>
        <dbReference type="SAM" id="Phobius"/>
    </source>
</evidence>
<keyword evidence="3" id="KW-1185">Reference proteome</keyword>
<reference evidence="2" key="1">
    <citation type="submission" date="2022-02" db="EMBL/GenBank/DDBJ databases">
        <title>Halalkalibacter sp. nov. isolated from Lonar Lake, India.</title>
        <authorList>
            <person name="Joshi A."/>
            <person name="Thite S."/>
            <person name="Lodha T."/>
        </authorList>
    </citation>
    <scope>NUCLEOTIDE SEQUENCE</scope>
    <source>
        <strain evidence="2">MEB205</strain>
    </source>
</reference>
<dbReference type="AlphaFoldDB" id="A0A9X2CRT1"/>
<comment type="caution">
    <text evidence="2">The sequence shown here is derived from an EMBL/GenBank/DDBJ whole genome shotgun (WGS) entry which is preliminary data.</text>
</comment>
<feature type="transmembrane region" description="Helical" evidence="1">
    <location>
        <begin position="12"/>
        <end position="33"/>
    </location>
</feature>
<dbReference type="RefSeq" id="WP_250095918.1">
    <property type="nucleotide sequence ID" value="NZ_JAKRYL010000006.1"/>
</dbReference>
<keyword evidence="1" id="KW-0472">Membrane</keyword>
<gene>
    <name evidence="2" type="ORF">MF646_07740</name>
</gene>
<protein>
    <submittedName>
        <fullName evidence="2">Uncharacterized protein</fullName>
    </submittedName>
</protein>
<evidence type="ECO:0000313" key="2">
    <source>
        <dbReference type="EMBL" id="MCL7747014.1"/>
    </source>
</evidence>
<organism evidence="2 3">
    <name type="scientific">Halalkalibacter alkaliphilus</name>
    <dbReference type="NCBI Taxonomy" id="2917993"/>
    <lineage>
        <taxon>Bacteria</taxon>
        <taxon>Bacillati</taxon>
        <taxon>Bacillota</taxon>
        <taxon>Bacilli</taxon>
        <taxon>Bacillales</taxon>
        <taxon>Bacillaceae</taxon>
        <taxon>Halalkalibacter</taxon>
    </lineage>
</organism>
<dbReference type="Proteomes" id="UP001139150">
    <property type="component" value="Unassembled WGS sequence"/>
</dbReference>
<proteinExistence type="predicted"/>
<keyword evidence="1" id="KW-1133">Transmembrane helix</keyword>